<keyword evidence="7" id="KW-1185">Reference proteome</keyword>
<feature type="transmembrane region" description="Helical" evidence="5">
    <location>
        <begin position="17"/>
        <end position="37"/>
    </location>
</feature>
<feature type="transmembrane region" description="Helical" evidence="5">
    <location>
        <begin position="49"/>
        <end position="67"/>
    </location>
</feature>
<dbReference type="GO" id="GO:0022857">
    <property type="term" value="F:transmembrane transporter activity"/>
    <property type="evidence" value="ECO:0007669"/>
    <property type="project" value="InterPro"/>
</dbReference>
<feature type="transmembrane region" description="Helical" evidence="5">
    <location>
        <begin position="481"/>
        <end position="502"/>
    </location>
</feature>
<name>A0A2U9IHE1_9CREN</name>
<proteinExistence type="predicted"/>
<keyword evidence="4 5" id="KW-0472">Membrane</keyword>
<dbReference type="OrthoDB" id="43026at2157"/>
<dbReference type="InterPro" id="IPR052962">
    <property type="entry name" value="AA_Transporter_AGT"/>
</dbReference>
<keyword evidence="3 5" id="KW-1133">Transmembrane helix</keyword>
<protein>
    <submittedName>
        <fullName evidence="6">Amino acid transporter</fullName>
    </submittedName>
</protein>
<dbReference type="AlphaFoldDB" id="A0A2U9IHE1"/>
<dbReference type="PIRSF" id="PIRSF006060">
    <property type="entry name" value="AA_transporter"/>
    <property type="match status" value="1"/>
</dbReference>
<sequence length="526" mass="57611">MADNPERGKHLRKEINFFELFIIGLSGAVATAVFFSQVEMTAYAGPGSLIAWIIGILLYFTIGLTYIELSQTYPEAGGPSRYSIYSHGVVTNLINATADLIWYLFIPPIEAYATIEGLDFFFPQLLNKEDFPTLLGAIVGVIILIAYIPFNYYGIKVFARITAGFGSVKMIFYALPAIALIFLFSKPQNFTIYHGVLPFGIAGVFAAMPFAMFAFGGARVVPDFAEETKNKRNIIYALLFTILGQATVYILYDLALILTVKWSAFSITPGNWGGMSNIVGNPFVILASSYDLKVFLIIILIAAIAGPFLTGYIYMGSGSRVLLAMGRSKFMSSAVKQLHEKYAIPYWGLIIFAVVGALITFLFAPVPSIYGLISDSVVAGYLGFSTNPIALVVMRKQGVTKFRIPLGNVISAIAFVGSSLIVFWSGWPSVPYSVVLLAIATAVFATIGKSTKDFPEAIWYIMYIAFLTFMTYIGSDGALNIIPFIDSTIITAIVSLAVFYPWGIMSGLKKENYIEHENEIKSDTAL</sequence>
<organism evidence="6 7">
    <name type="scientific">Acidianus brierleyi</name>
    <dbReference type="NCBI Taxonomy" id="41673"/>
    <lineage>
        <taxon>Archaea</taxon>
        <taxon>Thermoproteota</taxon>
        <taxon>Thermoprotei</taxon>
        <taxon>Sulfolobales</taxon>
        <taxon>Sulfolobaceae</taxon>
        <taxon>Acidianus</taxon>
    </lineage>
</organism>
<dbReference type="PANTHER" id="PTHR47547:SF1">
    <property type="entry name" value="ASPARTATE-PROTON SYMPORTER"/>
    <property type="match status" value="1"/>
</dbReference>
<dbReference type="Pfam" id="PF13520">
    <property type="entry name" value="AA_permease_2"/>
    <property type="match status" value="1"/>
</dbReference>
<evidence type="ECO:0000256" key="3">
    <source>
        <dbReference type="ARBA" id="ARBA00022989"/>
    </source>
</evidence>
<dbReference type="Proteomes" id="UP000248044">
    <property type="component" value="Chromosome"/>
</dbReference>
<feature type="transmembrane region" description="Helical" evidence="5">
    <location>
        <begin position="344"/>
        <end position="363"/>
    </location>
</feature>
<evidence type="ECO:0000256" key="4">
    <source>
        <dbReference type="ARBA" id="ARBA00023136"/>
    </source>
</evidence>
<evidence type="ECO:0000313" key="7">
    <source>
        <dbReference type="Proteomes" id="UP000248044"/>
    </source>
</evidence>
<dbReference type="GO" id="GO:0016020">
    <property type="term" value="C:membrane"/>
    <property type="evidence" value="ECO:0007669"/>
    <property type="project" value="UniProtKB-SubCell"/>
</dbReference>
<feature type="transmembrane region" description="Helical" evidence="5">
    <location>
        <begin position="369"/>
        <end position="394"/>
    </location>
</feature>
<reference evidence="6 7" key="1">
    <citation type="submission" date="2018-05" db="EMBL/GenBank/DDBJ databases">
        <title>Complete Genome Sequences of Extremely Thermoacidophilic, Metal-Mobilizing Type-Strain Members of the Archaeal Family Sulfolobaceae: Acidianus brierleyi DSM-1651T, Acidianus sulfidivorans DSM-18786T, Metallosphaera hakonensis DSM-7519T, and Metallosphaera prunae DSM-10039T.</title>
        <authorList>
            <person name="Counts J.A."/>
            <person name="Kelly R.M."/>
        </authorList>
    </citation>
    <scope>NUCLEOTIDE SEQUENCE [LARGE SCALE GENOMIC DNA]</scope>
    <source>
        <strain evidence="6 7">DSM 1651</strain>
    </source>
</reference>
<comment type="subcellular location">
    <subcellularLocation>
        <location evidence="1">Membrane</location>
        <topology evidence="1">Multi-pass membrane protein</topology>
    </subcellularLocation>
</comment>
<feature type="transmembrane region" description="Helical" evidence="5">
    <location>
        <begin position="457"/>
        <end position="475"/>
    </location>
</feature>
<dbReference type="RefSeq" id="WP_110271345.1">
    <property type="nucleotide sequence ID" value="NZ_CP029289.2"/>
</dbReference>
<feature type="transmembrane region" description="Helical" evidence="5">
    <location>
        <begin position="88"/>
        <end position="106"/>
    </location>
</feature>
<accession>A0A2U9IHE1</accession>
<gene>
    <name evidence="6" type="ORF">DFR85_13560</name>
</gene>
<evidence type="ECO:0000256" key="5">
    <source>
        <dbReference type="SAM" id="Phobius"/>
    </source>
</evidence>
<dbReference type="EMBL" id="CP029289">
    <property type="protein sequence ID" value="AWR95467.1"/>
    <property type="molecule type" value="Genomic_DNA"/>
</dbReference>
<dbReference type="Gene3D" id="1.20.1740.10">
    <property type="entry name" value="Amino acid/polyamine transporter I"/>
    <property type="match status" value="1"/>
</dbReference>
<evidence type="ECO:0000313" key="6">
    <source>
        <dbReference type="EMBL" id="AWR95467.1"/>
    </source>
</evidence>
<feature type="transmembrane region" description="Helical" evidence="5">
    <location>
        <begin position="131"/>
        <end position="150"/>
    </location>
</feature>
<feature type="transmembrane region" description="Helical" evidence="5">
    <location>
        <begin position="294"/>
        <end position="323"/>
    </location>
</feature>
<dbReference type="KEGG" id="abri:DFR85_13560"/>
<feature type="transmembrane region" description="Helical" evidence="5">
    <location>
        <begin position="406"/>
        <end position="424"/>
    </location>
</feature>
<keyword evidence="2 5" id="KW-0812">Transmembrane</keyword>
<feature type="transmembrane region" description="Helical" evidence="5">
    <location>
        <begin position="430"/>
        <end position="448"/>
    </location>
</feature>
<evidence type="ECO:0000256" key="1">
    <source>
        <dbReference type="ARBA" id="ARBA00004141"/>
    </source>
</evidence>
<dbReference type="GeneID" id="36833202"/>
<evidence type="ECO:0000256" key="2">
    <source>
        <dbReference type="ARBA" id="ARBA00022692"/>
    </source>
</evidence>
<feature type="transmembrane region" description="Helical" evidence="5">
    <location>
        <begin position="196"/>
        <end position="221"/>
    </location>
</feature>
<dbReference type="PANTHER" id="PTHR47547">
    <property type="match status" value="1"/>
</dbReference>
<dbReference type="InterPro" id="IPR002293">
    <property type="entry name" value="AA/rel_permease1"/>
</dbReference>
<feature type="transmembrane region" description="Helical" evidence="5">
    <location>
        <begin position="157"/>
        <end position="184"/>
    </location>
</feature>
<feature type="transmembrane region" description="Helical" evidence="5">
    <location>
        <begin position="233"/>
        <end position="252"/>
    </location>
</feature>